<evidence type="ECO:0000313" key="1">
    <source>
        <dbReference type="EMBL" id="MPM60427.1"/>
    </source>
</evidence>
<dbReference type="AlphaFoldDB" id="A0A645B4V9"/>
<sequence>MSALGDLSQYHLRAAVHLARIGLARHRDSPAEPHLFRDHAVKRLHLLIVAVKQFQEGGLRARRSLGTQRPQVAQKVFNQADII</sequence>
<gene>
    <name evidence="1" type="ORF">SDC9_107278</name>
</gene>
<dbReference type="EMBL" id="VSSQ01017798">
    <property type="protein sequence ID" value="MPM60427.1"/>
    <property type="molecule type" value="Genomic_DNA"/>
</dbReference>
<organism evidence="1">
    <name type="scientific">bioreactor metagenome</name>
    <dbReference type="NCBI Taxonomy" id="1076179"/>
    <lineage>
        <taxon>unclassified sequences</taxon>
        <taxon>metagenomes</taxon>
        <taxon>ecological metagenomes</taxon>
    </lineage>
</organism>
<name>A0A645B4V9_9ZZZZ</name>
<comment type="caution">
    <text evidence="1">The sequence shown here is derived from an EMBL/GenBank/DDBJ whole genome shotgun (WGS) entry which is preliminary data.</text>
</comment>
<protein>
    <submittedName>
        <fullName evidence="1">Uncharacterized protein</fullName>
    </submittedName>
</protein>
<reference evidence="1" key="1">
    <citation type="submission" date="2019-08" db="EMBL/GenBank/DDBJ databases">
        <authorList>
            <person name="Kucharzyk K."/>
            <person name="Murdoch R.W."/>
            <person name="Higgins S."/>
            <person name="Loffler F."/>
        </authorList>
    </citation>
    <scope>NUCLEOTIDE SEQUENCE</scope>
</reference>
<proteinExistence type="predicted"/>
<accession>A0A645B4V9</accession>